<reference evidence="1 2" key="1">
    <citation type="submission" date="2020-06" db="EMBL/GenBank/DDBJ databases">
        <title>Altererythrobacter sp. HHU K3-1.</title>
        <authorList>
            <person name="Zhang D."/>
            <person name="Xue H."/>
        </authorList>
    </citation>
    <scope>NUCLEOTIDE SEQUENCE [LARGE SCALE GENOMIC DNA]</scope>
    <source>
        <strain evidence="1 2">HHU K3-1</strain>
    </source>
</reference>
<dbReference type="Gene3D" id="1.20.120.450">
    <property type="entry name" value="dinb family like domain"/>
    <property type="match status" value="1"/>
</dbReference>
<dbReference type="InterPro" id="IPR018531">
    <property type="entry name" value="DUF1993"/>
</dbReference>
<name>A0A850H0K6_9SPHN</name>
<dbReference type="SUPFAM" id="SSF109854">
    <property type="entry name" value="DinB/YfiT-like putative metalloenzymes"/>
    <property type="match status" value="1"/>
</dbReference>
<dbReference type="PANTHER" id="PTHR36922:SF1">
    <property type="entry name" value="DUF1993 DOMAIN-CONTAINING PROTEIN"/>
    <property type="match status" value="1"/>
</dbReference>
<dbReference type="Pfam" id="PF09351">
    <property type="entry name" value="DUF1993"/>
    <property type="match status" value="1"/>
</dbReference>
<accession>A0A850H0K6</accession>
<sequence>MAVSLHYAVIPTWLQLLGSAHKLLDKAEAHCDSDTAKERELLETRLADDMLPLAYQFKSCWTHSKLALEAARSGSFSPDMSPYPTTFAALRAKLDEAVSACKAIGEQELEDVAENDLVFSIGEKFRLDFAVQDFLLSFSTPNLHFHCATAYDIMRKKGFDLGKRDFLGRMRLKA</sequence>
<organism evidence="1 2">
    <name type="scientific">Qipengyuania atrilutea</name>
    <dbReference type="NCBI Taxonomy" id="2744473"/>
    <lineage>
        <taxon>Bacteria</taxon>
        <taxon>Pseudomonadati</taxon>
        <taxon>Pseudomonadota</taxon>
        <taxon>Alphaproteobacteria</taxon>
        <taxon>Sphingomonadales</taxon>
        <taxon>Erythrobacteraceae</taxon>
        <taxon>Qipengyuania</taxon>
    </lineage>
</organism>
<dbReference type="InterPro" id="IPR034660">
    <property type="entry name" value="DinB/YfiT-like"/>
</dbReference>
<gene>
    <name evidence="1" type="ORF">HUV48_00360</name>
</gene>
<keyword evidence="2" id="KW-1185">Reference proteome</keyword>
<protein>
    <submittedName>
        <fullName evidence="1">DUF1993 domain-containing protein</fullName>
    </submittedName>
</protein>
<dbReference type="Proteomes" id="UP000561438">
    <property type="component" value="Unassembled WGS sequence"/>
</dbReference>
<proteinExistence type="predicted"/>
<dbReference type="PANTHER" id="PTHR36922">
    <property type="entry name" value="BLL2446 PROTEIN"/>
    <property type="match status" value="1"/>
</dbReference>
<dbReference type="AlphaFoldDB" id="A0A850H0K6"/>
<evidence type="ECO:0000313" key="1">
    <source>
        <dbReference type="EMBL" id="NVD43468.1"/>
    </source>
</evidence>
<dbReference type="RefSeq" id="WP_176265804.1">
    <property type="nucleotide sequence ID" value="NZ_JABWGV010000001.1"/>
</dbReference>
<dbReference type="EMBL" id="JABWGV010000001">
    <property type="protein sequence ID" value="NVD43468.1"/>
    <property type="molecule type" value="Genomic_DNA"/>
</dbReference>
<evidence type="ECO:0000313" key="2">
    <source>
        <dbReference type="Proteomes" id="UP000561438"/>
    </source>
</evidence>
<comment type="caution">
    <text evidence="1">The sequence shown here is derived from an EMBL/GenBank/DDBJ whole genome shotgun (WGS) entry which is preliminary data.</text>
</comment>